<feature type="compositionally biased region" description="Low complexity" evidence="1">
    <location>
        <begin position="28"/>
        <end position="46"/>
    </location>
</feature>
<accession>A0A5C2RMF4</accession>
<feature type="region of interest" description="Disordered" evidence="1">
    <location>
        <begin position="25"/>
        <end position="49"/>
    </location>
</feature>
<dbReference type="AlphaFoldDB" id="A0A5C2RMF4"/>
<dbReference type="Proteomes" id="UP000313359">
    <property type="component" value="Unassembled WGS sequence"/>
</dbReference>
<evidence type="ECO:0000256" key="1">
    <source>
        <dbReference type="SAM" id="MobiDB-lite"/>
    </source>
</evidence>
<reference evidence="2" key="1">
    <citation type="journal article" date="2018" name="Genome Biol. Evol.">
        <title>Genomics and development of Lentinus tigrinus, a white-rot wood-decaying mushroom with dimorphic fruiting bodies.</title>
        <authorList>
            <person name="Wu B."/>
            <person name="Xu Z."/>
            <person name="Knudson A."/>
            <person name="Carlson A."/>
            <person name="Chen N."/>
            <person name="Kovaka S."/>
            <person name="LaButti K."/>
            <person name="Lipzen A."/>
            <person name="Pennachio C."/>
            <person name="Riley R."/>
            <person name="Schakwitz W."/>
            <person name="Umezawa K."/>
            <person name="Ohm R.A."/>
            <person name="Grigoriev I.V."/>
            <person name="Nagy L.G."/>
            <person name="Gibbons J."/>
            <person name="Hibbett D."/>
        </authorList>
    </citation>
    <scope>NUCLEOTIDE SEQUENCE [LARGE SCALE GENOMIC DNA]</scope>
    <source>
        <strain evidence="2">ALCF2SS1-6</strain>
    </source>
</reference>
<evidence type="ECO:0000313" key="2">
    <source>
        <dbReference type="EMBL" id="RPD52494.1"/>
    </source>
</evidence>
<organism evidence="2 3">
    <name type="scientific">Lentinus tigrinus ALCF2SS1-6</name>
    <dbReference type="NCBI Taxonomy" id="1328759"/>
    <lineage>
        <taxon>Eukaryota</taxon>
        <taxon>Fungi</taxon>
        <taxon>Dikarya</taxon>
        <taxon>Basidiomycota</taxon>
        <taxon>Agaricomycotina</taxon>
        <taxon>Agaricomycetes</taxon>
        <taxon>Polyporales</taxon>
        <taxon>Polyporaceae</taxon>
        <taxon>Lentinus</taxon>
    </lineage>
</organism>
<keyword evidence="3" id="KW-1185">Reference proteome</keyword>
<evidence type="ECO:0000313" key="3">
    <source>
        <dbReference type="Proteomes" id="UP000313359"/>
    </source>
</evidence>
<name>A0A5C2RMF4_9APHY</name>
<sequence length="88" mass="9648">MAGARLVRLRSHKFTFPWPVIVTASPLSSSGSGSGSSRPRAMATAAVRRRARAALPSRTSMCSMQPTTCSWSPSLLRSWKRLTRRMQG</sequence>
<protein>
    <submittedName>
        <fullName evidence="2">Uncharacterized protein</fullName>
    </submittedName>
</protein>
<gene>
    <name evidence="2" type="ORF">L227DRAFT_582071</name>
</gene>
<proteinExistence type="predicted"/>
<dbReference type="EMBL" id="ML122357">
    <property type="protein sequence ID" value="RPD52494.1"/>
    <property type="molecule type" value="Genomic_DNA"/>
</dbReference>